<organism evidence="2 3">
    <name type="scientific">Cotesia glomerata</name>
    <name type="common">Lepidopteran parasitic wasp</name>
    <name type="synonym">Apanteles glomeratus</name>
    <dbReference type="NCBI Taxonomy" id="32391"/>
    <lineage>
        <taxon>Eukaryota</taxon>
        <taxon>Metazoa</taxon>
        <taxon>Ecdysozoa</taxon>
        <taxon>Arthropoda</taxon>
        <taxon>Hexapoda</taxon>
        <taxon>Insecta</taxon>
        <taxon>Pterygota</taxon>
        <taxon>Neoptera</taxon>
        <taxon>Endopterygota</taxon>
        <taxon>Hymenoptera</taxon>
        <taxon>Apocrita</taxon>
        <taxon>Ichneumonoidea</taxon>
        <taxon>Braconidae</taxon>
        <taxon>Microgastrinae</taxon>
        <taxon>Cotesia</taxon>
    </lineage>
</organism>
<dbReference type="SUPFAM" id="SSF47769">
    <property type="entry name" value="SAM/Pointed domain"/>
    <property type="match status" value="1"/>
</dbReference>
<evidence type="ECO:0000313" key="3">
    <source>
        <dbReference type="Proteomes" id="UP000826195"/>
    </source>
</evidence>
<evidence type="ECO:0000256" key="1">
    <source>
        <dbReference type="SAM" id="MobiDB-lite"/>
    </source>
</evidence>
<dbReference type="Proteomes" id="UP000826195">
    <property type="component" value="Unassembled WGS sequence"/>
</dbReference>
<protein>
    <recommendedName>
        <fullName evidence="4">SAM domain-containing protein</fullName>
    </recommendedName>
</protein>
<evidence type="ECO:0008006" key="4">
    <source>
        <dbReference type="Google" id="ProtNLM"/>
    </source>
</evidence>
<sequence>MAGMHNGTEELNNLLRQWDIPDNIINNFIANEMTVNILTDVSENDLKEMCPPIAIRIKIRKNIQTMLEERVELLENDADNRNETDDVQYDRELDDLELLNNFPNFNLREKLERSPEGTSINDDYEARQKLSPPSQQSLVDLIGRELYPWIKIPTNVMKQVHYRLLVRKILEEFPNELEGIYYTAPVSKKMSSTNKSIGKRGKLPDKIRNLLSTTHTTKKRKQQETLENQNKNKRLKDLQGSIKLHQDDIEWLQNRRQPWSTVVVKWSETFEVRKHSKHLTLHDFMNEWTILNDLRSTALILNDFELLFPNNGVNLEKDWPIFFERVKTLHSKRYQEDSLVQSWKVRLNELEGNNLDLKLPLQLNIVGHLIPPRGRRSKKIKHSLKEALNNIFVIEQEPVNPRPSLFYKS</sequence>
<proteinExistence type="predicted"/>
<dbReference type="EMBL" id="JAHXZJ010002982">
    <property type="protein sequence ID" value="KAH0535088.1"/>
    <property type="molecule type" value="Genomic_DNA"/>
</dbReference>
<dbReference type="AlphaFoldDB" id="A0AAV7HV90"/>
<evidence type="ECO:0000313" key="2">
    <source>
        <dbReference type="EMBL" id="KAH0535088.1"/>
    </source>
</evidence>
<accession>A0AAV7HV90</accession>
<gene>
    <name evidence="2" type="ORF">KQX54_013194</name>
</gene>
<feature type="region of interest" description="Disordered" evidence="1">
    <location>
        <begin position="212"/>
        <end position="232"/>
    </location>
</feature>
<comment type="caution">
    <text evidence="2">The sequence shown here is derived from an EMBL/GenBank/DDBJ whole genome shotgun (WGS) entry which is preliminary data.</text>
</comment>
<name>A0AAV7HV90_COTGL</name>
<dbReference type="InterPro" id="IPR013761">
    <property type="entry name" value="SAM/pointed_sf"/>
</dbReference>
<keyword evidence="3" id="KW-1185">Reference proteome</keyword>
<dbReference type="Gene3D" id="1.10.150.50">
    <property type="entry name" value="Transcription Factor, Ets-1"/>
    <property type="match status" value="1"/>
</dbReference>
<reference evidence="2 3" key="1">
    <citation type="journal article" date="2021" name="J. Hered.">
        <title>A chromosome-level genome assembly of the parasitoid wasp, Cotesia glomerata (Hymenoptera: Braconidae).</title>
        <authorList>
            <person name="Pinto B.J."/>
            <person name="Weis J.J."/>
            <person name="Gamble T."/>
            <person name="Ode P.J."/>
            <person name="Paul R."/>
            <person name="Zaspel J.M."/>
        </authorList>
    </citation>
    <scope>NUCLEOTIDE SEQUENCE [LARGE SCALE GENOMIC DNA]</scope>
    <source>
        <strain evidence="2">CgM1</strain>
    </source>
</reference>